<evidence type="ECO:0000256" key="2">
    <source>
        <dbReference type="ARBA" id="ARBA00007970"/>
    </source>
</evidence>
<dbReference type="InterPro" id="IPR005861">
    <property type="entry name" value="HisP_aminotrans"/>
</dbReference>
<comment type="caution">
    <text evidence="11">The sequence shown here is derived from an EMBL/GenBank/DDBJ whole genome shotgun (WGS) entry which is preliminary data.</text>
</comment>
<evidence type="ECO:0000256" key="7">
    <source>
        <dbReference type="ARBA" id="ARBA00022898"/>
    </source>
</evidence>
<evidence type="ECO:0000313" key="12">
    <source>
        <dbReference type="Proteomes" id="UP000294545"/>
    </source>
</evidence>
<dbReference type="SUPFAM" id="SSF53383">
    <property type="entry name" value="PLP-dependent transferases"/>
    <property type="match status" value="1"/>
</dbReference>
<dbReference type="Pfam" id="PF00155">
    <property type="entry name" value="Aminotran_1_2"/>
    <property type="match status" value="1"/>
</dbReference>
<organism evidence="11 12">
    <name type="scientific">Natranaerovirga hydrolytica</name>
    <dbReference type="NCBI Taxonomy" id="680378"/>
    <lineage>
        <taxon>Bacteria</taxon>
        <taxon>Bacillati</taxon>
        <taxon>Bacillota</taxon>
        <taxon>Clostridia</taxon>
        <taxon>Lachnospirales</taxon>
        <taxon>Natranaerovirgaceae</taxon>
        <taxon>Natranaerovirga</taxon>
    </lineage>
</organism>
<evidence type="ECO:0000256" key="6">
    <source>
        <dbReference type="ARBA" id="ARBA00022679"/>
    </source>
</evidence>
<feature type="domain" description="Aminotransferase class I/classII large" evidence="10">
    <location>
        <begin position="25"/>
        <end position="350"/>
    </location>
</feature>
<accession>A0A4R1N2N2</accession>
<dbReference type="HAMAP" id="MF_01023">
    <property type="entry name" value="HisC_aminotrans_2"/>
    <property type="match status" value="1"/>
</dbReference>
<dbReference type="InterPro" id="IPR015422">
    <property type="entry name" value="PyrdxlP-dep_Trfase_small"/>
</dbReference>
<dbReference type="EMBL" id="SMGQ01000011">
    <property type="protein sequence ID" value="TCK98264.1"/>
    <property type="molecule type" value="Genomic_DNA"/>
</dbReference>
<dbReference type="RefSeq" id="WP_132280524.1">
    <property type="nucleotide sequence ID" value="NZ_SMGQ01000011.1"/>
</dbReference>
<dbReference type="AlphaFoldDB" id="A0A4R1N2N2"/>
<keyword evidence="8 9" id="KW-0368">Histidine biosynthesis</keyword>
<dbReference type="Gene3D" id="3.40.640.10">
    <property type="entry name" value="Type I PLP-dependent aspartate aminotransferase-like (Major domain)"/>
    <property type="match status" value="1"/>
</dbReference>
<keyword evidence="4 9" id="KW-0032">Aminotransferase</keyword>
<dbReference type="GO" id="GO:0030170">
    <property type="term" value="F:pyridoxal phosphate binding"/>
    <property type="evidence" value="ECO:0007669"/>
    <property type="project" value="InterPro"/>
</dbReference>
<evidence type="ECO:0000256" key="4">
    <source>
        <dbReference type="ARBA" id="ARBA00022576"/>
    </source>
</evidence>
<reference evidence="11 12" key="1">
    <citation type="submission" date="2019-03" db="EMBL/GenBank/DDBJ databases">
        <title>Genomic Encyclopedia of Type Strains, Phase IV (KMG-IV): sequencing the most valuable type-strain genomes for metagenomic binning, comparative biology and taxonomic classification.</title>
        <authorList>
            <person name="Goeker M."/>
        </authorList>
    </citation>
    <scope>NUCLEOTIDE SEQUENCE [LARGE SCALE GENOMIC DNA]</scope>
    <source>
        <strain evidence="11 12">DSM 24176</strain>
    </source>
</reference>
<evidence type="ECO:0000256" key="5">
    <source>
        <dbReference type="ARBA" id="ARBA00022605"/>
    </source>
</evidence>
<evidence type="ECO:0000256" key="1">
    <source>
        <dbReference type="ARBA" id="ARBA00001933"/>
    </source>
</evidence>
<dbReference type="EC" id="2.6.1.9" evidence="9"/>
<dbReference type="Gene3D" id="3.90.1150.10">
    <property type="entry name" value="Aspartate Aminotransferase, domain 1"/>
    <property type="match status" value="1"/>
</dbReference>
<dbReference type="NCBIfam" id="TIGR01141">
    <property type="entry name" value="hisC"/>
    <property type="match status" value="1"/>
</dbReference>
<dbReference type="Proteomes" id="UP000294545">
    <property type="component" value="Unassembled WGS sequence"/>
</dbReference>
<keyword evidence="7 9" id="KW-0663">Pyridoxal phosphate</keyword>
<keyword evidence="12" id="KW-1185">Reference proteome</keyword>
<sequence length="354" mass="40243">MIKNYIRKDLSGFQPYEPELGQYPIKLDANENPFKHSEVILNEINEFTKDPFNLSRYPDTTSSELKKKIAKYWHFKKENVVCGVGSDQIIDCLLKVLIEPGDKIVMPSPSFSMYKHSTVLNHGVPIEITLDEANNYAYDIEAIIKITNEQKPKALFLCSPNNPTGNILSNKEIESVLKAVDCPVIVDEAYAEFTHTTAIDLINQYEHLVVLRTFSKAYGLAGLRLGYALGHKDIIDAIKLGVPPYNLNAFAQFVGQIIMDYIDVYKSDLDVIMKERDRLIDIINKLELVEKVYPSEANFLLIKCKKDTIAKGLKEKDILVRDFSKHPNMLNCIRVTIGTEEENNQLIQALKSLE</sequence>
<evidence type="ECO:0000256" key="3">
    <source>
        <dbReference type="ARBA" id="ARBA00011738"/>
    </source>
</evidence>
<dbReference type="PANTHER" id="PTHR42885">
    <property type="entry name" value="HISTIDINOL-PHOSPHATE AMINOTRANSFERASE-RELATED"/>
    <property type="match status" value="1"/>
</dbReference>
<dbReference type="UniPathway" id="UPA00031">
    <property type="reaction ID" value="UER00012"/>
</dbReference>
<evidence type="ECO:0000259" key="10">
    <source>
        <dbReference type="Pfam" id="PF00155"/>
    </source>
</evidence>
<keyword evidence="5 9" id="KW-0028">Amino-acid biosynthesis</keyword>
<proteinExistence type="inferred from homology"/>
<comment type="similarity">
    <text evidence="2 9">Belongs to the class-II pyridoxal-phosphate-dependent aminotransferase family. Histidinol-phosphate aminotransferase subfamily.</text>
</comment>
<evidence type="ECO:0000256" key="8">
    <source>
        <dbReference type="ARBA" id="ARBA00023102"/>
    </source>
</evidence>
<evidence type="ECO:0000256" key="9">
    <source>
        <dbReference type="HAMAP-Rule" id="MF_01023"/>
    </source>
</evidence>
<dbReference type="InterPro" id="IPR001917">
    <property type="entry name" value="Aminotrans_II_pyridoxalP_BS"/>
</dbReference>
<comment type="catalytic activity">
    <reaction evidence="9">
        <text>L-histidinol phosphate + 2-oxoglutarate = 3-(imidazol-4-yl)-2-oxopropyl phosphate + L-glutamate</text>
        <dbReference type="Rhea" id="RHEA:23744"/>
        <dbReference type="ChEBI" id="CHEBI:16810"/>
        <dbReference type="ChEBI" id="CHEBI:29985"/>
        <dbReference type="ChEBI" id="CHEBI:57766"/>
        <dbReference type="ChEBI" id="CHEBI:57980"/>
        <dbReference type="EC" id="2.6.1.9"/>
    </reaction>
</comment>
<dbReference type="PROSITE" id="PS00599">
    <property type="entry name" value="AA_TRANSFER_CLASS_2"/>
    <property type="match status" value="1"/>
</dbReference>
<dbReference type="PANTHER" id="PTHR42885:SF2">
    <property type="entry name" value="HISTIDINOL-PHOSPHATE AMINOTRANSFERASE"/>
    <property type="match status" value="1"/>
</dbReference>
<protein>
    <recommendedName>
        <fullName evidence="9">Histidinol-phosphate aminotransferase</fullName>
        <ecNumber evidence="9">2.6.1.9</ecNumber>
    </recommendedName>
    <alternativeName>
        <fullName evidence="9">Imidazole acetol-phosphate transaminase</fullName>
    </alternativeName>
</protein>
<comment type="pathway">
    <text evidence="9">Amino-acid biosynthesis; L-histidine biosynthesis; L-histidine from 5-phospho-alpha-D-ribose 1-diphosphate: step 7/9.</text>
</comment>
<feature type="modified residue" description="N6-(pyridoxal phosphate)lysine" evidence="9">
    <location>
        <position position="216"/>
    </location>
</feature>
<dbReference type="InterPro" id="IPR015421">
    <property type="entry name" value="PyrdxlP-dep_Trfase_major"/>
</dbReference>
<keyword evidence="6 9" id="KW-0808">Transferase</keyword>
<dbReference type="CDD" id="cd00609">
    <property type="entry name" value="AAT_like"/>
    <property type="match status" value="1"/>
</dbReference>
<dbReference type="InterPro" id="IPR015424">
    <property type="entry name" value="PyrdxlP-dep_Trfase"/>
</dbReference>
<dbReference type="InterPro" id="IPR004839">
    <property type="entry name" value="Aminotransferase_I/II_large"/>
</dbReference>
<comment type="cofactor">
    <cofactor evidence="1 9">
        <name>pyridoxal 5'-phosphate</name>
        <dbReference type="ChEBI" id="CHEBI:597326"/>
    </cofactor>
</comment>
<evidence type="ECO:0000313" key="11">
    <source>
        <dbReference type="EMBL" id="TCK98264.1"/>
    </source>
</evidence>
<name>A0A4R1N2N2_9FIRM</name>
<gene>
    <name evidence="9" type="primary">hisC</name>
    <name evidence="11" type="ORF">EDC19_0684</name>
</gene>
<dbReference type="GO" id="GO:0004400">
    <property type="term" value="F:histidinol-phosphate transaminase activity"/>
    <property type="evidence" value="ECO:0007669"/>
    <property type="project" value="UniProtKB-UniRule"/>
</dbReference>
<dbReference type="OrthoDB" id="9813612at2"/>
<dbReference type="GO" id="GO:0000105">
    <property type="term" value="P:L-histidine biosynthetic process"/>
    <property type="evidence" value="ECO:0007669"/>
    <property type="project" value="UniProtKB-UniRule"/>
</dbReference>
<comment type="subunit">
    <text evidence="3 9">Homodimer.</text>
</comment>